<organism evidence="1 2">
    <name type="scientific">Siminovitchia terrae</name>
    <name type="common">Bacillus terrae</name>
    <dbReference type="NCBI Taxonomy" id="1914933"/>
    <lineage>
        <taxon>Bacteria</taxon>
        <taxon>Bacillati</taxon>
        <taxon>Bacillota</taxon>
        <taxon>Bacilli</taxon>
        <taxon>Bacillales</taxon>
        <taxon>Bacillaceae</taxon>
        <taxon>Siminovitchia</taxon>
    </lineage>
</organism>
<gene>
    <name evidence="1" type="ORF">D5F11_010045</name>
</gene>
<dbReference type="RefSeq" id="WP_120115920.1">
    <property type="nucleotide sequence ID" value="NZ_BORI01000008.1"/>
</dbReference>
<evidence type="ECO:0000313" key="2">
    <source>
        <dbReference type="Proteomes" id="UP000287296"/>
    </source>
</evidence>
<accession>A0A429X8H2</accession>
<sequence length="173" mass="21182">MKKTNKEYQKFIEEKYGKPLKEVMYELCVVRDVVPVQGSYELNVPKSTFIYWRSKFRFGPKQRMIDFAEEERERIQDEYKEELGEVNLHREFTYSKHNQSIEGFKEIIERLIELEKYRKIKISQKEHISDFSSMIKINVLEETLNYLDKYINNELQEEYKRELQITEWLSDDN</sequence>
<dbReference type="OrthoDB" id="2967073at2"/>
<dbReference type="AlphaFoldDB" id="A0A429X8H2"/>
<dbReference type="EMBL" id="QYTW02000008">
    <property type="protein sequence ID" value="RST59748.1"/>
    <property type="molecule type" value="Genomic_DNA"/>
</dbReference>
<proteinExistence type="predicted"/>
<evidence type="ECO:0000313" key="1">
    <source>
        <dbReference type="EMBL" id="RST59748.1"/>
    </source>
</evidence>
<name>A0A429X8H2_SIMTE</name>
<reference evidence="1 2" key="1">
    <citation type="submission" date="2018-12" db="EMBL/GenBank/DDBJ databases">
        <authorList>
            <person name="Sun L."/>
            <person name="Chen Z."/>
        </authorList>
    </citation>
    <scope>NUCLEOTIDE SEQUENCE [LARGE SCALE GENOMIC DNA]</scope>
    <source>
        <strain evidence="1 2">LMG 29736</strain>
    </source>
</reference>
<comment type="caution">
    <text evidence="1">The sequence shown here is derived from an EMBL/GenBank/DDBJ whole genome shotgun (WGS) entry which is preliminary data.</text>
</comment>
<dbReference type="Proteomes" id="UP000287296">
    <property type="component" value="Unassembled WGS sequence"/>
</dbReference>
<protein>
    <submittedName>
        <fullName evidence="1">Uncharacterized protein</fullName>
    </submittedName>
</protein>